<dbReference type="Pfam" id="PF01509">
    <property type="entry name" value="TruB_N"/>
    <property type="match status" value="1"/>
</dbReference>
<dbReference type="GO" id="GO:0031119">
    <property type="term" value="P:tRNA pseudouridine synthesis"/>
    <property type="evidence" value="ECO:0007669"/>
    <property type="project" value="UniProtKB-UniRule"/>
</dbReference>
<evidence type="ECO:0000256" key="1">
    <source>
        <dbReference type="ARBA" id="ARBA00000385"/>
    </source>
</evidence>
<dbReference type="EC" id="5.4.99.25" evidence="5"/>
<dbReference type="InterPro" id="IPR014780">
    <property type="entry name" value="tRNA_psdUridine_synth_TruB"/>
</dbReference>
<comment type="similarity">
    <text evidence="2 5">Belongs to the pseudouridine synthase TruB family. Type 1 subfamily.</text>
</comment>
<dbReference type="Gene3D" id="2.30.130.10">
    <property type="entry name" value="PUA domain"/>
    <property type="match status" value="1"/>
</dbReference>
<dbReference type="PANTHER" id="PTHR13767:SF2">
    <property type="entry name" value="PSEUDOURIDYLATE SYNTHASE TRUB1"/>
    <property type="match status" value="1"/>
</dbReference>
<evidence type="ECO:0000313" key="8">
    <source>
        <dbReference type="EMBL" id="SHI78869.1"/>
    </source>
</evidence>
<dbReference type="RefSeq" id="WP_110939883.1">
    <property type="nucleotide sequence ID" value="NZ_FQZV01000007.1"/>
</dbReference>
<evidence type="ECO:0000256" key="3">
    <source>
        <dbReference type="ARBA" id="ARBA00022694"/>
    </source>
</evidence>
<dbReference type="InterPro" id="IPR036974">
    <property type="entry name" value="PUA_sf"/>
</dbReference>
<comment type="catalytic activity">
    <reaction evidence="1 5">
        <text>uridine(55) in tRNA = pseudouridine(55) in tRNA</text>
        <dbReference type="Rhea" id="RHEA:42532"/>
        <dbReference type="Rhea" id="RHEA-COMP:10101"/>
        <dbReference type="Rhea" id="RHEA-COMP:10102"/>
        <dbReference type="ChEBI" id="CHEBI:65314"/>
        <dbReference type="ChEBI" id="CHEBI:65315"/>
        <dbReference type="EC" id="5.4.99.25"/>
    </reaction>
</comment>
<dbReference type="NCBIfam" id="TIGR00431">
    <property type="entry name" value="TruB"/>
    <property type="match status" value="1"/>
</dbReference>
<dbReference type="PANTHER" id="PTHR13767">
    <property type="entry name" value="TRNA-PSEUDOURIDINE SYNTHASE"/>
    <property type="match status" value="1"/>
</dbReference>
<evidence type="ECO:0000256" key="2">
    <source>
        <dbReference type="ARBA" id="ARBA00005642"/>
    </source>
</evidence>
<dbReference type="InterPro" id="IPR032819">
    <property type="entry name" value="TruB_C"/>
</dbReference>
<dbReference type="HAMAP" id="MF_01080">
    <property type="entry name" value="TruB_bact"/>
    <property type="match status" value="1"/>
</dbReference>
<evidence type="ECO:0000256" key="5">
    <source>
        <dbReference type="HAMAP-Rule" id="MF_01080"/>
    </source>
</evidence>
<dbReference type="STRING" id="1121919.SAMN02745975_00594"/>
<dbReference type="GO" id="GO:0003723">
    <property type="term" value="F:RNA binding"/>
    <property type="evidence" value="ECO:0007669"/>
    <property type="project" value="InterPro"/>
</dbReference>
<evidence type="ECO:0000259" key="7">
    <source>
        <dbReference type="Pfam" id="PF16198"/>
    </source>
</evidence>
<dbReference type="InterPro" id="IPR015947">
    <property type="entry name" value="PUA-like_sf"/>
</dbReference>
<reference evidence="9" key="1">
    <citation type="submission" date="2016-11" db="EMBL/GenBank/DDBJ databases">
        <authorList>
            <person name="Varghese N."/>
            <person name="Submissions S."/>
        </authorList>
    </citation>
    <scope>NUCLEOTIDE SEQUENCE [LARGE SCALE GENOMIC DNA]</scope>
    <source>
        <strain evidence="9">DSM 17957</strain>
    </source>
</reference>
<protein>
    <recommendedName>
        <fullName evidence="5">tRNA pseudouridine synthase B</fullName>
        <ecNumber evidence="5">5.4.99.25</ecNumber>
    </recommendedName>
    <alternativeName>
        <fullName evidence="5">tRNA pseudouridine(55) synthase</fullName>
        <shortName evidence="5">Psi55 synthase</shortName>
    </alternativeName>
    <alternativeName>
        <fullName evidence="5">tRNA pseudouridylate synthase</fullName>
    </alternativeName>
    <alternativeName>
        <fullName evidence="5">tRNA-uridine isomerase</fullName>
    </alternativeName>
</protein>
<dbReference type="Gene3D" id="3.30.2350.10">
    <property type="entry name" value="Pseudouridine synthase"/>
    <property type="match status" value="1"/>
</dbReference>
<dbReference type="SUPFAM" id="SSF55120">
    <property type="entry name" value="Pseudouridine synthase"/>
    <property type="match status" value="1"/>
</dbReference>
<dbReference type="Pfam" id="PF16198">
    <property type="entry name" value="TruB_C_2"/>
    <property type="match status" value="1"/>
</dbReference>
<gene>
    <name evidence="5" type="primary">truB</name>
    <name evidence="8" type="ORF">SAMN02745975_00594</name>
</gene>
<dbReference type="OrthoDB" id="9802309at2"/>
<dbReference type="GO" id="GO:1990481">
    <property type="term" value="P:mRNA pseudouridine synthesis"/>
    <property type="evidence" value="ECO:0007669"/>
    <property type="project" value="TreeGrafter"/>
</dbReference>
<evidence type="ECO:0000259" key="6">
    <source>
        <dbReference type="Pfam" id="PF01509"/>
    </source>
</evidence>
<keyword evidence="9" id="KW-1185">Reference proteome</keyword>
<keyword evidence="4 5" id="KW-0413">Isomerase</keyword>
<dbReference type="EMBL" id="FQZV01000007">
    <property type="protein sequence ID" value="SHI78869.1"/>
    <property type="molecule type" value="Genomic_DNA"/>
</dbReference>
<sequence>MDGIINLLKPPHMTSHDAVGYLRRLLKTKKVGHTGTLDPMAAGVLPICIGNATKVSQFLLNDAKAYRCELTLGCNTDTQDRWGTVTKVGKREVSQEEIIRVFNTFKGEILQYPPMYSALKHRGKKLYELARAGKTIEREARKVTIYELNILDIRGHKVLFDVCCSKGTYVRTLCEDIGNKLNTGGHMSFLLRTASGRFKLGETVTLEDLQETAVEDIERNYLFPIDYPLYNLPNVYIRSSSIKYLLNGNDMLQKNILRHDPLKENEYVKIYAEEKFMAIGIVKTENQFYIDIQRVFN</sequence>
<feature type="domain" description="tRNA pseudouridylate synthase B C-terminal" evidence="7">
    <location>
        <begin position="171"/>
        <end position="227"/>
    </location>
</feature>
<name>A0A1M6E0E2_9FIRM</name>
<feature type="domain" description="Pseudouridine synthase II N-terminal" evidence="6">
    <location>
        <begin position="23"/>
        <end position="170"/>
    </location>
</feature>
<dbReference type="CDD" id="cd02573">
    <property type="entry name" value="PseudoU_synth_EcTruB"/>
    <property type="match status" value="1"/>
</dbReference>
<dbReference type="AlphaFoldDB" id="A0A1M6E0E2"/>
<dbReference type="Proteomes" id="UP000184536">
    <property type="component" value="Unassembled WGS sequence"/>
</dbReference>
<dbReference type="GO" id="GO:0160148">
    <property type="term" value="F:tRNA pseudouridine(55) synthase activity"/>
    <property type="evidence" value="ECO:0007669"/>
    <property type="project" value="UniProtKB-EC"/>
</dbReference>
<keyword evidence="3 5" id="KW-0819">tRNA processing</keyword>
<comment type="function">
    <text evidence="5">Responsible for synthesis of pseudouridine from uracil-55 in the psi GC loop of transfer RNAs.</text>
</comment>
<organism evidence="8 9">
    <name type="scientific">Geosporobacter subterraneus DSM 17957</name>
    <dbReference type="NCBI Taxonomy" id="1121919"/>
    <lineage>
        <taxon>Bacteria</taxon>
        <taxon>Bacillati</taxon>
        <taxon>Bacillota</taxon>
        <taxon>Clostridia</taxon>
        <taxon>Peptostreptococcales</taxon>
        <taxon>Thermotaleaceae</taxon>
        <taxon>Geosporobacter</taxon>
    </lineage>
</organism>
<dbReference type="SUPFAM" id="SSF88697">
    <property type="entry name" value="PUA domain-like"/>
    <property type="match status" value="1"/>
</dbReference>
<feature type="active site" description="Nucleophile" evidence="5">
    <location>
        <position position="38"/>
    </location>
</feature>
<accession>A0A1M6E0E2</accession>
<evidence type="ECO:0000256" key="4">
    <source>
        <dbReference type="ARBA" id="ARBA00023235"/>
    </source>
</evidence>
<evidence type="ECO:0000313" key="9">
    <source>
        <dbReference type="Proteomes" id="UP000184536"/>
    </source>
</evidence>
<proteinExistence type="inferred from homology"/>
<dbReference type="InterPro" id="IPR002501">
    <property type="entry name" value="PsdUridine_synth_N"/>
</dbReference>
<dbReference type="InterPro" id="IPR020103">
    <property type="entry name" value="PsdUridine_synth_cat_dom_sf"/>
</dbReference>
<dbReference type="FunFam" id="3.30.2350.10:FF:000011">
    <property type="entry name" value="tRNA pseudouridine synthase B"/>
    <property type="match status" value="1"/>
</dbReference>